<feature type="compositionally biased region" description="Low complexity" evidence="1">
    <location>
        <begin position="230"/>
        <end position="249"/>
    </location>
</feature>
<accession>S9WY22</accession>
<dbReference type="HOGENOM" id="CLU_1074251_0_0_1"/>
<protein>
    <submittedName>
        <fullName evidence="2">Elongin-A</fullName>
    </submittedName>
</protein>
<dbReference type="RefSeq" id="XP_013025656.1">
    <property type="nucleotide sequence ID" value="XM_013170202.1"/>
</dbReference>
<dbReference type="PANTHER" id="PTHR15141:SF76">
    <property type="entry name" value="TRANSCRIPTION ELONGATION FACTOR B POLYPEPTIDE 3"/>
    <property type="match status" value="1"/>
</dbReference>
<dbReference type="InterPro" id="IPR051870">
    <property type="entry name" value="Elongin-A_domain"/>
</dbReference>
<organism evidence="2 3">
    <name type="scientific">Schizosaccharomyces cryophilus (strain OY26 / ATCC MYA-4695 / CBS 11777 / NBRC 106824 / NRRL Y48691)</name>
    <name type="common">Fission yeast</name>
    <dbReference type="NCBI Taxonomy" id="653667"/>
    <lineage>
        <taxon>Eukaryota</taxon>
        <taxon>Fungi</taxon>
        <taxon>Dikarya</taxon>
        <taxon>Ascomycota</taxon>
        <taxon>Taphrinomycotina</taxon>
        <taxon>Schizosaccharomycetes</taxon>
        <taxon>Schizosaccharomycetales</taxon>
        <taxon>Schizosaccharomycetaceae</taxon>
        <taxon>Schizosaccharomyces</taxon>
    </lineage>
</organism>
<dbReference type="STRING" id="653667.S9WY22"/>
<dbReference type="OrthoDB" id="21513at2759"/>
<dbReference type="GO" id="GO:0006368">
    <property type="term" value="P:transcription elongation by RNA polymerase II"/>
    <property type="evidence" value="ECO:0007669"/>
    <property type="project" value="InterPro"/>
</dbReference>
<dbReference type="eggNOG" id="KOG2821">
    <property type="taxonomic scope" value="Eukaryota"/>
</dbReference>
<feature type="region of interest" description="Disordered" evidence="1">
    <location>
        <begin position="126"/>
        <end position="259"/>
    </location>
</feature>
<dbReference type="GO" id="GO:0070449">
    <property type="term" value="C:elongin complex"/>
    <property type="evidence" value="ECO:0007669"/>
    <property type="project" value="InterPro"/>
</dbReference>
<dbReference type="EMBL" id="KE546995">
    <property type="protein sequence ID" value="EPY49632.1"/>
    <property type="molecule type" value="Genomic_DNA"/>
</dbReference>
<dbReference type="Pfam" id="PF06881">
    <property type="entry name" value="Elongin_A"/>
    <property type="match status" value="1"/>
</dbReference>
<keyword evidence="3" id="KW-1185">Reference proteome</keyword>
<feature type="compositionally biased region" description="Polar residues" evidence="1">
    <location>
        <begin position="163"/>
        <end position="182"/>
    </location>
</feature>
<reference evidence="2 3" key="1">
    <citation type="journal article" date="2011" name="Science">
        <title>Comparative functional genomics of the fission yeasts.</title>
        <authorList>
            <person name="Rhind N."/>
            <person name="Chen Z."/>
            <person name="Yassour M."/>
            <person name="Thompson D.A."/>
            <person name="Haas B.J."/>
            <person name="Habib N."/>
            <person name="Wapinski I."/>
            <person name="Roy S."/>
            <person name="Lin M.F."/>
            <person name="Heiman D.I."/>
            <person name="Young S.K."/>
            <person name="Furuya K."/>
            <person name="Guo Y."/>
            <person name="Pidoux A."/>
            <person name="Chen H.M."/>
            <person name="Robbertse B."/>
            <person name="Goldberg J.M."/>
            <person name="Aoki K."/>
            <person name="Bayne E.H."/>
            <person name="Berlin A.M."/>
            <person name="Desjardins C.A."/>
            <person name="Dobbs E."/>
            <person name="Dukaj L."/>
            <person name="Fan L."/>
            <person name="FitzGerald M.G."/>
            <person name="French C."/>
            <person name="Gujja S."/>
            <person name="Hansen K."/>
            <person name="Keifenheim D."/>
            <person name="Levin J.Z."/>
            <person name="Mosher R.A."/>
            <person name="Mueller C.A."/>
            <person name="Pfiffner J."/>
            <person name="Priest M."/>
            <person name="Russ C."/>
            <person name="Smialowska A."/>
            <person name="Swoboda P."/>
            <person name="Sykes S.M."/>
            <person name="Vaughn M."/>
            <person name="Vengrova S."/>
            <person name="Yoder R."/>
            <person name="Zeng Q."/>
            <person name="Allshire R."/>
            <person name="Baulcombe D."/>
            <person name="Birren B.W."/>
            <person name="Brown W."/>
            <person name="Ekwall K."/>
            <person name="Kellis M."/>
            <person name="Leatherwood J."/>
            <person name="Levin H."/>
            <person name="Margalit H."/>
            <person name="Martienssen R."/>
            <person name="Nieduszynski C.A."/>
            <person name="Spatafora J.W."/>
            <person name="Friedman N."/>
            <person name="Dalgaard J.Z."/>
            <person name="Baumann P."/>
            <person name="Niki H."/>
            <person name="Regev A."/>
            <person name="Nusbaum C."/>
        </authorList>
    </citation>
    <scope>NUCLEOTIDE SEQUENCE [LARGE SCALE GENOMIC DNA]</scope>
    <source>
        <strain evidence="3">OY26 / ATCC MYA-4695 / CBS 11777 / NBRC 106824 / NRRL Y48691</strain>
    </source>
</reference>
<dbReference type="PANTHER" id="PTHR15141">
    <property type="entry name" value="TRANSCRIPTION ELONGATION FACTOR B POLYPEPTIDE 3"/>
    <property type="match status" value="1"/>
</dbReference>
<dbReference type="OMA" id="ELWLKHC"/>
<proteinExistence type="predicted"/>
<evidence type="ECO:0000256" key="1">
    <source>
        <dbReference type="SAM" id="MobiDB-lite"/>
    </source>
</evidence>
<evidence type="ECO:0000313" key="3">
    <source>
        <dbReference type="Proteomes" id="UP000015464"/>
    </source>
</evidence>
<gene>
    <name evidence="2" type="ORF">SPOG_01515</name>
</gene>
<sequence length="259" mass="29949">MLSLKEICLQVAQKYINDIEDIGDYPYALLEPILERAPPDRLHLLEERSPHIKQESQSLWKLHVLRDFALELQQFKAPLPSITDWRSLYQRLKKRRNTQYNEASEKLRNAYTKLEQTKQTKRIVPLEREPRSARPPKRLRPMNNCAPKSSLMTKARNDFLKKTSFTRPPVTSNSNFRTSNPSLRPLGSSFRMDKQPSTNPYPMSSTIKPPPASNSLKPSFNSNKSLWQRSSNLQSPSSIPISSLFPKSSRVQNHLPKRS</sequence>
<dbReference type="InterPro" id="IPR010684">
    <property type="entry name" value="RNA_pol_II_trans_fac_SIII_A"/>
</dbReference>
<dbReference type="AlphaFoldDB" id="S9WY22"/>
<name>S9WY22_SCHCR</name>
<dbReference type="Proteomes" id="UP000015464">
    <property type="component" value="Unassembled WGS sequence"/>
</dbReference>
<feature type="compositionally biased region" description="Polar residues" evidence="1">
    <location>
        <begin position="195"/>
        <end position="229"/>
    </location>
</feature>
<dbReference type="Gene3D" id="6.10.250.3180">
    <property type="match status" value="1"/>
</dbReference>
<dbReference type="GeneID" id="25035843"/>
<evidence type="ECO:0000313" key="2">
    <source>
        <dbReference type="EMBL" id="EPY49632.1"/>
    </source>
</evidence>